<feature type="region of interest" description="Disordered" evidence="1">
    <location>
        <begin position="258"/>
        <end position="306"/>
    </location>
</feature>
<feature type="region of interest" description="Disordered" evidence="1">
    <location>
        <begin position="471"/>
        <end position="510"/>
    </location>
</feature>
<dbReference type="GO" id="GO:0005634">
    <property type="term" value="C:nucleus"/>
    <property type="evidence" value="ECO:0007669"/>
    <property type="project" value="TreeGrafter"/>
</dbReference>
<dbReference type="GO" id="GO:0005737">
    <property type="term" value="C:cytoplasm"/>
    <property type="evidence" value="ECO:0007669"/>
    <property type="project" value="TreeGrafter"/>
</dbReference>
<dbReference type="AlphaFoldDB" id="A0A7D8UW35"/>
<sequence>MSSSHVVVIDTSFRRHNIKVTPGKYMTDILEEACTKFGIKSSNYGLKHANKPVDLSRTFRQTGLTTGAKLELVVASRTPSAVSVALQIPEAIAGGVPGGRLTDKVPSDTTLWRILRKFESTEGMNLNFTGRGVTHLESGATGAGTIVYEMPVLNVMGRELATFGDLQKTLAQLGFNSGSCLIRLNFKKTEQPLQEAMAEIQQYFREEETPVDSEMNGVKTGPSQEMDSITEGISRIPSQEPTPSQDVEMASVEQAELLQNTPITPSKRPAPEATPEPKQEEELLGPNQRPISIFSPPSSDTPKAALLPHNENDFEATIQHAKAHQQNLLNRSRNQKLLSDAETEQAEQEKAAKLAKMKEVKIKVRFPDQSSVVSTYTASDTSDDLYNSVTGVIVAEDQPFKLVYIDKGVQTVPRSQKKLIKDLGFEGSVLVNFAWEDAASDDSRNGSTLKPQYAQKAQALPVPVVASVLQEEAGPSASEKGKEKENSGGGAGPKLKGAIPKWLAKGLQKK</sequence>
<dbReference type="PROSITE" id="PS50033">
    <property type="entry name" value="UBX"/>
    <property type="match status" value="1"/>
</dbReference>
<dbReference type="InterPro" id="IPR029071">
    <property type="entry name" value="Ubiquitin-like_domsf"/>
</dbReference>
<comment type="caution">
    <text evidence="3">The sequence shown here is derived from an EMBL/GenBank/DDBJ whole genome shotgun (WGS) entry which is preliminary data.</text>
</comment>
<accession>A0A7D8UW35</accession>
<dbReference type="InterPro" id="IPR059238">
    <property type="entry name" value="UBX1_UBXN9"/>
</dbReference>
<evidence type="ECO:0000313" key="4">
    <source>
        <dbReference type="Proteomes" id="UP000481288"/>
    </source>
</evidence>
<dbReference type="CDD" id="cd16105">
    <property type="entry name" value="Ubl_ASPSCR1_like"/>
    <property type="match status" value="1"/>
</dbReference>
<dbReference type="Gene3D" id="3.10.20.90">
    <property type="entry name" value="Phosphatidylinositol 3-kinase Catalytic Subunit, Chain A, domain 1"/>
    <property type="match status" value="1"/>
</dbReference>
<gene>
    <name evidence="3" type="primary">Aspscr1</name>
    <name evidence="3" type="ORF">LCER1_G001296</name>
</gene>
<dbReference type="Pfam" id="PF11470">
    <property type="entry name" value="TUG-UBL1"/>
    <property type="match status" value="1"/>
</dbReference>
<evidence type="ECO:0000256" key="1">
    <source>
        <dbReference type="SAM" id="MobiDB-lite"/>
    </source>
</evidence>
<dbReference type="PANTHER" id="PTHR46467">
    <property type="entry name" value="TETHER CONTAINING UBX DOMAIN FOR GLUT4"/>
    <property type="match status" value="1"/>
</dbReference>
<dbReference type="InterPro" id="IPR021569">
    <property type="entry name" value="TUG-UBL1"/>
</dbReference>
<dbReference type="Proteomes" id="UP000481288">
    <property type="component" value="Unassembled WGS sequence"/>
</dbReference>
<feature type="region of interest" description="Disordered" evidence="1">
    <location>
        <begin position="206"/>
        <end position="226"/>
    </location>
</feature>
<dbReference type="Pfam" id="PF00789">
    <property type="entry name" value="UBX"/>
    <property type="match status" value="1"/>
</dbReference>
<dbReference type="PANTHER" id="PTHR46467:SF1">
    <property type="entry name" value="TETHER CONTAINING UBX DOMAIN FOR GLUT4"/>
    <property type="match status" value="1"/>
</dbReference>
<evidence type="ECO:0000259" key="2">
    <source>
        <dbReference type="PROSITE" id="PS50033"/>
    </source>
</evidence>
<dbReference type="CDD" id="cd01767">
    <property type="entry name" value="UBX"/>
    <property type="match status" value="1"/>
</dbReference>
<reference evidence="3 4" key="1">
    <citation type="submission" date="2018-05" db="EMBL/GenBank/DDBJ databases">
        <title>Whole genome sequencing for identification of molecular markers to develop diagnostic detection tools for the regulated plant pathogen Lachnellula willkommii.</title>
        <authorList>
            <person name="Giroux E."/>
            <person name="Bilodeau G."/>
        </authorList>
    </citation>
    <scope>NUCLEOTIDE SEQUENCE [LARGE SCALE GENOMIC DNA]</scope>
    <source>
        <strain evidence="3 4">CBS 625.97</strain>
    </source>
</reference>
<dbReference type="SUPFAM" id="SSF54236">
    <property type="entry name" value="Ubiquitin-like"/>
    <property type="match status" value="2"/>
</dbReference>
<evidence type="ECO:0000313" key="3">
    <source>
        <dbReference type="EMBL" id="TVY57976.1"/>
    </source>
</evidence>
<keyword evidence="4" id="KW-1185">Reference proteome</keyword>
<dbReference type="OrthoDB" id="440781at2759"/>
<feature type="domain" description="UBX" evidence="2">
    <location>
        <begin position="355"/>
        <end position="433"/>
    </location>
</feature>
<protein>
    <submittedName>
        <fullName evidence="3">Tether containing UBX domain for GLUT4</fullName>
    </submittedName>
</protein>
<proteinExistence type="predicted"/>
<dbReference type="GO" id="GO:0006886">
    <property type="term" value="P:intracellular protein transport"/>
    <property type="evidence" value="ECO:0007669"/>
    <property type="project" value="TreeGrafter"/>
</dbReference>
<dbReference type="EMBL" id="QGMG01000064">
    <property type="protein sequence ID" value="TVY57976.1"/>
    <property type="molecule type" value="Genomic_DNA"/>
</dbReference>
<dbReference type="InterPro" id="IPR001012">
    <property type="entry name" value="UBX_dom"/>
</dbReference>
<organism evidence="3 4">
    <name type="scientific">Lachnellula cervina</name>
    <dbReference type="NCBI Taxonomy" id="1316786"/>
    <lineage>
        <taxon>Eukaryota</taxon>
        <taxon>Fungi</taxon>
        <taxon>Dikarya</taxon>
        <taxon>Ascomycota</taxon>
        <taxon>Pezizomycotina</taxon>
        <taxon>Leotiomycetes</taxon>
        <taxon>Helotiales</taxon>
        <taxon>Lachnaceae</taxon>
        <taxon>Lachnellula</taxon>
    </lineage>
</organism>
<name>A0A7D8UW35_9HELO</name>
<dbReference type="CDD" id="cd17075">
    <property type="entry name" value="UBX1_UBXN9"/>
    <property type="match status" value="1"/>
</dbReference>
<dbReference type="GO" id="GO:0012506">
    <property type="term" value="C:vesicle membrane"/>
    <property type="evidence" value="ECO:0007669"/>
    <property type="project" value="TreeGrafter"/>
</dbReference>